<name>A0A537LIU5_9BACT</name>
<sequence>MSRTTRTRALTLLRVAALALGAVFSASIGVGLLHPTGANAGFPNQLPFMCFNTGNTFHQTFGPISFFLNETQQGPTSFQEGPPT</sequence>
<proteinExistence type="predicted"/>
<protein>
    <submittedName>
        <fullName evidence="1">Uncharacterized protein</fullName>
    </submittedName>
</protein>
<evidence type="ECO:0000313" key="2">
    <source>
        <dbReference type="Proteomes" id="UP000315217"/>
    </source>
</evidence>
<organism evidence="1 2">
    <name type="scientific">Candidatus Segetimicrobium genomatis</name>
    <dbReference type="NCBI Taxonomy" id="2569760"/>
    <lineage>
        <taxon>Bacteria</taxon>
        <taxon>Bacillati</taxon>
        <taxon>Candidatus Sysuimicrobiota</taxon>
        <taxon>Candidatus Sysuimicrobiia</taxon>
        <taxon>Candidatus Sysuimicrobiales</taxon>
        <taxon>Candidatus Segetimicrobiaceae</taxon>
        <taxon>Candidatus Segetimicrobium</taxon>
    </lineage>
</organism>
<feature type="non-terminal residue" evidence="1">
    <location>
        <position position="84"/>
    </location>
</feature>
<dbReference type="EMBL" id="VBAI01000233">
    <property type="protein sequence ID" value="TMJ07902.1"/>
    <property type="molecule type" value="Genomic_DNA"/>
</dbReference>
<reference evidence="1 2" key="1">
    <citation type="journal article" date="2019" name="Nat. Microbiol.">
        <title>Mediterranean grassland soil C-N compound turnover is dependent on rainfall and depth, and is mediated by genomically divergent microorganisms.</title>
        <authorList>
            <person name="Diamond S."/>
            <person name="Andeer P.F."/>
            <person name="Li Z."/>
            <person name="Crits-Christoph A."/>
            <person name="Burstein D."/>
            <person name="Anantharaman K."/>
            <person name="Lane K.R."/>
            <person name="Thomas B.C."/>
            <person name="Pan C."/>
            <person name="Northen T.R."/>
            <person name="Banfield J.F."/>
        </authorList>
    </citation>
    <scope>NUCLEOTIDE SEQUENCE [LARGE SCALE GENOMIC DNA]</scope>
    <source>
        <strain evidence="1">NP_1</strain>
    </source>
</reference>
<comment type="caution">
    <text evidence="1">The sequence shown here is derived from an EMBL/GenBank/DDBJ whole genome shotgun (WGS) entry which is preliminary data.</text>
</comment>
<accession>A0A537LIU5</accession>
<gene>
    <name evidence="1" type="ORF">E6G98_13110</name>
</gene>
<evidence type="ECO:0000313" key="1">
    <source>
        <dbReference type="EMBL" id="TMJ07902.1"/>
    </source>
</evidence>
<dbReference type="AlphaFoldDB" id="A0A537LIU5"/>
<dbReference type="Proteomes" id="UP000315217">
    <property type="component" value="Unassembled WGS sequence"/>
</dbReference>